<dbReference type="InterPro" id="IPR029052">
    <property type="entry name" value="Metallo-depent_PP-like"/>
</dbReference>
<protein>
    <submittedName>
        <fullName evidence="3">Exonuclease SbcCD subunit D</fullName>
    </submittedName>
</protein>
<organism evidence="3 4">
    <name type="scientific">Nocardia lasii</name>
    <dbReference type="NCBI Taxonomy" id="1616107"/>
    <lineage>
        <taxon>Bacteria</taxon>
        <taxon>Bacillati</taxon>
        <taxon>Actinomycetota</taxon>
        <taxon>Actinomycetes</taxon>
        <taxon>Mycobacteriales</taxon>
        <taxon>Nocardiaceae</taxon>
        <taxon>Nocardia</taxon>
    </lineage>
</organism>
<keyword evidence="3" id="KW-0540">Nuclease</keyword>
<gene>
    <name evidence="3" type="ORF">ACFP3H_18600</name>
</gene>
<dbReference type="RefSeq" id="WP_378607750.1">
    <property type="nucleotide sequence ID" value="NZ_JBHSQN010000013.1"/>
</dbReference>
<dbReference type="PANTHER" id="PTHR30337:SF7">
    <property type="entry name" value="PHOSPHOESTERASE"/>
    <property type="match status" value="1"/>
</dbReference>
<dbReference type="Gene3D" id="3.60.21.10">
    <property type="match status" value="1"/>
</dbReference>
<dbReference type="CDD" id="cd00840">
    <property type="entry name" value="MPP_Mre11_N"/>
    <property type="match status" value="1"/>
</dbReference>
<dbReference type="Pfam" id="PF00149">
    <property type="entry name" value="Metallophos"/>
    <property type="match status" value="1"/>
</dbReference>
<dbReference type="Proteomes" id="UP001596223">
    <property type="component" value="Unassembled WGS sequence"/>
</dbReference>
<name>A0ABW1JXZ7_9NOCA</name>
<evidence type="ECO:0000256" key="1">
    <source>
        <dbReference type="ARBA" id="ARBA00022801"/>
    </source>
</evidence>
<evidence type="ECO:0000313" key="4">
    <source>
        <dbReference type="Proteomes" id="UP001596223"/>
    </source>
</evidence>
<accession>A0ABW1JXZ7</accession>
<dbReference type="GO" id="GO:0004527">
    <property type="term" value="F:exonuclease activity"/>
    <property type="evidence" value="ECO:0007669"/>
    <property type="project" value="UniProtKB-KW"/>
</dbReference>
<dbReference type="SUPFAM" id="SSF56300">
    <property type="entry name" value="Metallo-dependent phosphatases"/>
    <property type="match status" value="1"/>
</dbReference>
<keyword evidence="4" id="KW-1185">Reference proteome</keyword>
<dbReference type="InterPro" id="IPR004843">
    <property type="entry name" value="Calcineurin-like_PHP"/>
</dbReference>
<reference evidence="4" key="1">
    <citation type="journal article" date="2019" name="Int. J. Syst. Evol. Microbiol.">
        <title>The Global Catalogue of Microorganisms (GCM) 10K type strain sequencing project: providing services to taxonomists for standard genome sequencing and annotation.</title>
        <authorList>
            <consortium name="The Broad Institute Genomics Platform"/>
            <consortium name="The Broad Institute Genome Sequencing Center for Infectious Disease"/>
            <person name="Wu L."/>
            <person name="Ma J."/>
        </authorList>
    </citation>
    <scope>NUCLEOTIDE SEQUENCE [LARGE SCALE GENOMIC DNA]</scope>
    <source>
        <strain evidence="4">CCUG 36956</strain>
    </source>
</reference>
<evidence type="ECO:0000313" key="3">
    <source>
        <dbReference type="EMBL" id="MFC6013073.1"/>
    </source>
</evidence>
<keyword evidence="3" id="KW-0269">Exonuclease</keyword>
<dbReference type="InterPro" id="IPR041796">
    <property type="entry name" value="Mre11_N"/>
</dbReference>
<dbReference type="PANTHER" id="PTHR30337">
    <property type="entry name" value="COMPONENT OF ATP-DEPENDENT DSDNA EXONUCLEASE"/>
    <property type="match status" value="1"/>
</dbReference>
<keyword evidence="1" id="KW-0378">Hydrolase</keyword>
<dbReference type="InterPro" id="IPR050535">
    <property type="entry name" value="DNA_Repair-Maintenance_Comp"/>
</dbReference>
<feature type="domain" description="Calcineurin-like phosphoesterase" evidence="2">
    <location>
        <begin position="2"/>
        <end position="197"/>
    </location>
</feature>
<comment type="caution">
    <text evidence="3">The sequence shown here is derived from an EMBL/GenBank/DDBJ whole genome shotgun (WGS) entry which is preliminary data.</text>
</comment>
<evidence type="ECO:0000259" key="2">
    <source>
        <dbReference type="Pfam" id="PF00149"/>
    </source>
</evidence>
<sequence>MIRLAHVADVHLGARLSGLPDYPGCPDIDATQAAYDAFDALLTRLIDGRYDAVLLAGDLFDRHETGPRALAAARSALTALHDAGIPVALGWGNHDAESPLPARLRLPPSCWVAPDEAPASCSWPDLGTVVHAQSISAANQSRDLAVNYPASQPDSINIGMLHTSLTGEHSRRPCAPTTSQALVDHGYDYWALGHVHHRMRVRDTIAYPGSTHPARPRELGPRGFLELRCGDTITVTAIDTAPVVRELLTADTEADIEQRFAAYAAPEHPVVWTLAGPAELLGPAREIARSYPGFAVA</sequence>
<dbReference type="EMBL" id="JBHSQN010000013">
    <property type="protein sequence ID" value="MFC6013073.1"/>
    <property type="molecule type" value="Genomic_DNA"/>
</dbReference>
<proteinExistence type="predicted"/>